<proteinExistence type="predicted"/>
<keyword evidence="2" id="KW-1185">Reference proteome</keyword>
<accession>A0AAV6TUY2</accession>
<gene>
    <name evidence="1" type="ORF">JTE90_015006</name>
</gene>
<organism evidence="1 2">
    <name type="scientific">Oedothorax gibbosus</name>
    <dbReference type="NCBI Taxonomy" id="931172"/>
    <lineage>
        <taxon>Eukaryota</taxon>
        <taxon>Metazoa</taxon>
        <taxon>Ecdysozoa</taxon>
        <taxon>Arthropoda</taxon>
        <taxon>Chelicerata</taxon>
        <taxon>Arachnida</taxon>
        <taxon>Araneae</taxon>
        <taxon>Araneomorphae</taxon>
        <taxon>Entelegynae</taxon>
        <taxon>Araneoidea</taxon>
        <taxon>Linyphiidae</taxon>
        <taxon>Erigoninae</taxon>
        <taxon>Oedothorax</taxon>
    </lineage>
</organism>
<dbReference type="EMBL" id="JAFNEN010000939">
    <property type="protein sequence ID" value="KAG8175902.1"/>
    <property type="molecule type" value="Genomic_DNA"/>
</dbReference>
<sequence length="66" mass="7976">MTTFNMDIETFNLDMETPNRKADATFPPFVPSYKRKRPRIERHLFIASFKSYECYYDNATRMRPFA</sequence>
<protein>
    <submittedName>
        <fullName evidence="1">Uncharacterized protein</fullName>
    </submittedName>
</protein>
<evidence type="ECO:0000313" key="1">
    <source>
        <dbReference type="EMBL" id="KAG8175902.1"/>
    </source>
</evidence>
<comment type="caution">
    <text evidence="1">The sequence shown here is derived from an EMBL/GenBank/DDBJ whole genome shotgun (WGS) entry which is preliminary data.</text>
</comment>
<reference evidence="1 2" key="1">
    <citation type="journal article" date="2022" name="Nat. Ecol. Evol.">
        <title>A masculinizing supergene underlies an exaggerated male reproductive morph in a spider.</title>
        <authorList>
            <person name="Hendrickx F."/>
            <person name="De Corte Z."/>
            <person name="Sonet G."/>
            <person name="Van Belleghem S.M."/>
            <person name="Kostlbacher S."/>
            <person name="Vangestel C."/>
        </authorList>
    </citation>
    <scope>NUCLEOTIDE SEQUENCE [LARGE SCALE GENOMIC DNA]</scope>
    <source>
        <strain evidence="1">W744_W776</strain>
    </source>
</reference>
<evidence type="ECO:0000313" key="2">
    <source>
        <dbReference type="Proteomes" id="UP000827092"/>
    </source>
</evidence>
<dbReference type="AlphaFoldDB" id="A0AAV6TUY2"/>
<dbReference type="Proteomes" id="UP000827092">
    <property type="component" value="Unassembled WGS sequence"/>
</dbReference>
<name>A0AAV6TUY2_9ARAC</name>